<evidence type="ECO:0000256" key="1">
    <source>
        <dbReference type="ARBA" id="ARBA00022676"/>
    </source>
</evidence>
<evidence type="ECO:0000256" key="2">
    <source>
        <dbReference type="ARBA" id="ARBA00022679"/>
    </source>
</evidence>
<organism evidence="3 4">
    <name type="scientific">Oceanibacterium hippocampi</name>
    <dbReference type="NCBI Taxonomy" id="745714"/>
    <lineage>
        <taxon>Bacteria</taxon>
        <taxon>Pseudomonadati</taxon>
        <taxon>Pseudomonadota</taxon>
        <taxon>Alphaproteobacteria</taxon>
        <taxon>Sneathiellales</taxon>
        <taxon>Sneathiellaceae</taxon>
        <taxon>Oceanibacterium</taxon>
    </lineage>
</organism>
<dbReference type="Gene3D" id="3.40.50.2000">
    <property type="entry name" value="Glycogen Phosphorylase B"/>
    <property type="match status" value="2"/>
</dbReference>
<dbReference type="InterPro" id="IPR051199">
    <property type="entry name" value="LPS_LOS_Heptosyltrfase"/>
</dbReference>
<accession>A0A1Y5RT32</accession>
<dbReference type="OrthoDB" id="9807356at2"/>
<dbReference type="GO" id="GO:0005829">
    <property type="term" value="C:cytosol"/>
    <property type="evidence" value="ECO:0007669"/>
    <property type="project" value="TreeGrafter"/>
</dbReference>
<dbReference type="EC" id="2.-.-.-" evidence="3"/>
<proteinExistence type="predicted"/>
<keyword evidence="4" id="KW-1185">Reference proteome</keyword>
<dbReference type="InParanoid" id="A0A1Y5RT32"/>
<dbReference type="GO" id="GO:0009244">
    <property type="term" value="P:lipopolysaccharide core region biosynthetic process"/>
    <property type="evidence" value="ECO:0007669"/>
    <property type="project" value="TreeGrafter"/>
</dbReference>
<sequence length="311" mass="33756">MSGRTRILVIRHGALGDVVMALWPATAIRRAHPDAHITLLTSSPYRALAERSGLFDAVWIDDRLRPWHVASHLRLARRLRQGGFARVYDLQCSGRTDFYYRFFMAGRRPEWCGTAAGASHRHDNPQRKRLHALDRFAEQLAVAGIGLGERPALAWLDDDVSALDLPSRYAALIPGAAPHRPEKRWPAPRFAELARALAKSGLATVILGASADRPLAAEIAGMVPGARDLAGRTDLFALAGILRRAAFAVGNDTGPMHLAAAVGTRSLVLFSAASDPALSAPRGAAVELLREDDLGDLDSQRVRARLSVWAP</sequence>
<dbReference type="GO" id="GO:0008713">
    <property type="term" value="F:ADP-heptose-lipopolysaccharide heptosyltransferase activity"/>
    <property type="evidence" value="ECO:0007669"/>
    <property type="project" value="TreeGrafter"/>
</dbReference>
<dbReference type="PANTHER" id="PTHR30160">
    <property type="entry name" value="TETRAACYLDISACCHARIDE 4'-KINASE-RELATED"/>
    <property type="match status" value="1"/>
</dbReference>
<evidence type="ECO:0000313" key="3">
    <source>
        <dbReference type="EMBL" id="SLN23576.1"/>
    </source>
</evidence>
<dbReference type="Proteomes" id="UP000193200">
    <property type="component" value="Unassembled WGS sequence"/>
</dbReference>
<dbReference type="Pfam" id="PF01075">
    <property type="entry name" value="Glyco_transf_9"/>
    <property type="match status" value="1"/>
</dbReference>
<evidence type="ECO:0000313" key="4">
    <source>
        <dbReference type="Proteomes" id="UP000193200"/>
    </source>
</evidence>
<dbReference type="RefSeq" id="WP_085881966.1">
    <property type="nucleotide sequence ID" value="NZ_FWFR01000001.1"/>
</dbReference>
<keyword evidence="2 3" id="KW-0808">Transferase</keyword>
<dbReference type="EMBL" id="FWFR01000001">
    <property type="protein sequence ID" value="SLN23576.1"/>
    <property type="molecule type" value="Genomic_DNA"/>
</dbReference>
<dbReference type="PANTHER" id="PTHR30160:SF1">
    <property type="entry name" value="LIPOPOLYSACCHARIDE 1,2-N-ACETYLGLUCOSAMINETRANSFERASE-RELATED"/>
    <property type="match status" value="1"/>
</dbReference>
<dbReference type="CDD" id="cd03789">
    <property type="entry name" value="GT9_LPS_heptosyltransferase"/>
    <property type="match status" value="1"/>
</dbReference>
<reference evidence="3 4" key="1">
    <citation type="submission" date="2017-03" db="EMBL/GenBank/DDBJ databases">
        <authorList>
            <person name="Afonso C.L."/>
            <person name="Miller P.J."/>
            <person name="Scott M.A."/>
            <person name="Spackman E."/>
            <person name="Goraichik I."/>
            <person name="Dimitrov K.M."/>
            <person name="Suarez D.L."/>
            <person name="Swayne D.E."/>
        </authorList>
    </citation>
    <scope>NUCLEOTIDE SEQUENCE [LARGE SCALE GENOMIC DNA]</scope>
    <source>
        <strain evidence="3 4">CECT 7691</strain>
    </source>
</reference>
<dbReference type="SUPFAM" id="SSF53756">
    <property type="entry name" value="UDP-Glycosyltransferase/glycogen phosphorylase"/>
    <property type="match status" value="1"/>
</dbReference>
<keyword evidence="1" id="KW-0328">Glycosyltransferase</keyword>
<protein>
    <submittedName>
        <fullName evidence="3">ADP-heptose--LPS heptosyltransferase 2</fullName>
        <ecNumber evidence="3">2.-.-.-</ecNumber>
    </submittedName>
</protein>
<dbReference type="AlphaFoldDB" id="A0A1Y5RT32"/>
<dbReference type="InterPro" id="IPR002201">
    <property type="entry name" value="Glyco_trans_9"/>
</dbReference>
<name>A0A1Y5RT32_9PROT</name>
<gene>
    <name evidence="3" type="primary">rfaF_1</name>
    <name evidence="3" type="ORF">OCH7691_00646</name>
</gene>